<proteinExistence type="predicted"/>
<dbReference type="Proteomes" id="UP001596189">
    <property type="component" value="Unassembled WGS sequence"/>
</dbReference>
<gene>
    <name evidence="3" type="ORF">ACFQDO_03785</name>
</gene>
<dbReference type="GO" id="GO:0061542">
    <property type="term" value="F:3-demethylubiquinol 3-O-methyltransferase activity"/>
    <property type="evidence" value="ECO:0007669"/>
    <property type="project" value="UniProtKB-EC"/>
</dbReference>
<dbReference type="SUPFAM" id="SSF53335">
    <property type="entry name" value="S-adenosyl-L-methionine-dependent methyltransferases"/>
    <property type="match status" value="1"/>
</dbReference>
<keyword evidence="3" id="KW-0489">Methyltransferase</keyword>
<dbReference type="EC" id="2.1.1.64" evidence="3"/>
<dbReference type="PANTHER" id="PTHR43861:SF3">
    <property type="entry name" value="PUTATIVE (AFU_ORTHOLOGUE AFUA_2G14390)-RELATED"/>
    <property type="match status" value="1"/>
</dbReference>
<dbReference type="Gene3D" id="3.40.50.150">
    <property type="entry name" value="Vaccinia Virus protein VP39"/>
    <property type="match status" value="1"/>
</dbReference>
<evidence type="ECO:0000313" key="4">
    <source>
        <dbReference type="Proteomes" id="UP001596189"/>
    </source>
</evidence>
<dbReference type="GO" id="GO:0032259">
    <property type="term" value="P:methylation"/>
    <property type="evidence" value="ECO:0007669"/>
    <property type="project" value="UniProtKB-KW"/>
</dbReference>
<keyword evidence="1 3" id="KW-0808">Transferase</keyword>
<dbReference type="CDD" id="cd02440">
    <property type="entry name" value="AdoMet_MTases"/>
    <property type="match status" value="1"/>
</dbReference>
<accession>A0ABW1JBQ1</accession>
<sequence length="270" mass="29343">MSGDDTYVYRQSWEQERARLEGLSEQFDAGTFRHLQDLGVTAGWRCWEVGAGGGSVATWLADVVGPSGHVLVTDIDTRFVDELADDHVEVRRHDVSEDDVPHAEFDLVHARAVLEHVPQRERTLRRLVTALRPGGVLLLEDVVFGGTHLALVQPLFVPAASAGVLSRAMAAVAGAFRAAGADPEYGLLLPERLTDAGLVDVQAELSTLLIRGGSLDAQFYRLSLAQLSDRMIASGLLDPVEASALDEMLSDQDTHWPSIGMLSAWGRRPD</sequence>
<keyword evidence="4" id="KW-1185">Reference proteome</keyword>
<comment type="caution">
    <text evidence="3">The sequence shown here is derived from an EMBL/GenBank/DDBJ whole genome shotgun (WGS) entry which is preliminary data.</text>
</comment>
<dbReference type="GO" id="GO:0102208">
    <property type="term" value="F:2-polyprenyl-6-hydroxyphenol methylase activity"/>
    <property type="evidence" value="ECO:0007669"/>
    <property type="project" value="UniProtKB-EC"/>
</dbReference>
<name>A0ABW1JBQ1_9ACTN</name>
<dbReference type="InterPro" id="IPR013217">
    <property type="entry name" value="Methyltransf_12"/>
</dbReference>
<evidence type="ECO:0000256" key="1">
    <source>
        <dbReference type="ARBA" id="ARBA00022679"/>
    </source>
</evidence>
<dbReference type="PANTHER" id="PTHR43861">
    <property type="entry name" value="TRANS-ACONITATE 2-METHYLTRANSFERASE-RELATED"/>
    <property type="match status" value="1"/>
</dbReference>
<organism evidence="3 4">
    <name type="scientific">Angustibacter luteus</name>
    <dbReference type="NCBI Taxonomy" id="658456"/>
    <lineage>
        <taxon>Bacteria</taxon>
        <taxon>Bacillati</taxon>
        <taxon>Actinomycetota</taxon>
        <taxon>Actinomycetes</taxon>
        <taxon>Kineosporiales</taxon>
        <taxon>Kineosporiaceae</taxon>
    </lineage>
</organism>
<dbReference type="EMBL" id="JBHSRD010000002">
    <property type="protein sequence ID" value="MFC6006243.1"/>
    <property type="molecule type" value="Genomic_DNA"/>
</dbReference>
<dbReference type="EC" id="2.1.1.222" evidence="3"/>
<evidence type="ECO:0000259" key="2">
    <source>
        <dbReference type="Pfam" id="PF08242"/>
    </source>
</evidence>
<dbReference type="InterPro" id="IPR029063">
    <property type="entry name" value="SAM-dependent_MTases_sf"/>
</dbReference>
<feature type="domain" description="Methyltransferase type 12" evidence="2">
    <location>
        <begin position="48"/>
        <end position="137"/>
    </location>
</feature>
<evidence type="ECO:0000313" key="3">
    <source>
        <dbReference type="EMBL" id="MFC6006243.1"/>
    </source>
</evidence>
<dbReference type="RefSeq" id="WP_345717096.1">
    <property type="nucleotide sequence ID" value="NZ_BAABFP010000005.1"/>
</dbReference>
<reference evidence="4" key="1">
    <citation type="journal article" date="2019" name="Int. J. Syst. Evol. Microbiol.">
        <title>The Global Catalogue of Microorganisms (GCM) 10K type strain sequencing project: providing services to taxonomists for standard genome sequencing and annotation.</title>
        <authorList>
            <consortium name="The Broad Institute Genomics Platform"/>
            <consortium name="The Broad Institute Genome Sequencing Center for Infectious Disease"/>
            <person name="Wu L."/>
            <person name="Ma J."/>
        </authorList>
    </citation>
    <scope>NUCLEOTIDE SEQUENCE [LARGE SCALE GENOMIC DNA]</scope>
    <source>
        <strain evidence="4">KACC 14249</strain>
    </source>
</reference>
<protein>
    <submittedName>
        <fullName evidence="3">Class I SAM-dependent methyltransferase</fullName>
        <ecNumber evidence="3">2.1.1.222</ecNumber>
        <ecNumber evidence="3">2.1.1.64</ecNumber>
    </submittedName>
</protein>
<dbReference type="Pfam" id="PF08242">
    <property type="entry name" value="Methyltransf_12"/>
    <property type="match status" value="1"/>
</dbReference>